<gene>
    <name evidence="2" type="ORF">M8231_00835</name>
</gene>
<feature type="transmembrane region" description="Helical" evidence="1">
    <location>
        <begin position="21"/>
        <end position="46"/>
    </location>
</feature>
<sequence>MNRVERYEDLPGQARIFARPAPAWPAMAAFAGAAWPPLILTLPFWPPSSWTPGRELDWRLMVLIIGLIAVPAGLWRISVERSRSGRPSTRLGVVWRFMLFGGLLAGALQVAMALALTVAGWFEAGGVLQALGASETTLLIFGVGFLPITIAGGVSYGLWAGLCAAFIAFEAKPTVKDRLGLMPKA</sequence>
<dbReference type="EMBL" id="CP097649">
    <property type="protein sequence ID" value="URI15575.1"/>
    <property type="molecule type" value="Genomic_DNA"/>
</dbReference>
<feature type="transmembrane region" description="Helical" evidence="1">
    <location>
        <begin position="58"/>
        <end position="77"/>
    </location>
</feature>
<keyword evidence="3" id="KW-1185">Reference proteome</keyword>
<keyword evidence="1" id="KW-0812">Transmembrane</keyword>
<protein>
    <submittedName>
        <fullName evidence="2">Phthalate transporter</fullName>
    </submittedName>
</protein>
<proteinExistence type="predicted"/>
<evidence type="ECO:0000313" key="2">
    <source>
        <dbReference type="EMBL" id="URI15575.1"/>
    </source>
</evidence>
<organism evidence="2 3">
    <name type="scientific">Brevundimonas albigilva</name>
    <dbReference type="NCBI Taxonomy" id="1312364"/>
    <lineage>
        <taxon>Bacteria</taxon>
        <taxon>Pseudomonadati</taxon>
        <taxon>Pseudomonadota</taxon>
        <taxon>Alphaproteobacteria</taxon>
        <taxon>Caulobacterales</taxon>
        <taxon>Caulobacteraceae</taxon>
        <taxon>Brevundimonas</taxon>
    </lineage>
</organism>
<name>A0ABY4SKU8_9CAUL</name>
<evidence type="ECO:0000313" key="3">
    <source>
        <dbReference type="Proteomes" id="UP001055429"/>
    </source>
</evidence>
<accession>A0ABY4SKU8</accession>
<dbReference type="RefSeq" id="WP_250202038.1">
    <property type="nucleotide sequence ID" value="NZ_CP097649.1"/>
</dbReference>
<evidence type="ECO:0000256" key="1">
    <source>
        <dbReference type="SAM" id="Phobius"/>
    </source>
</evidence>
<reference evidence="2" key="1">
    <citation type="submission" date="2022-05" db="EMBL/GenBank/DDBJ databases">
        <title>Brevundimonas albigilva TT17 genome sequence.</title>
        <authorList>
            <person name="Lee K."/>
            <person name="Son H."/>
        </authorList>
    </citation>
    <scope>NUCLEOTIDE SEQUENCE</scope>
    <source>
        <strain evidence="2">TT17</strain>
    </source>
</reference>
<keyword evidence="1" id="KW-0472">Membrane</keyword>
<feature type="transmembrane region" description="Helical" evidence="1">
    <location>
        <begin position="139"/>
        <end position="169"/>
    </location>
</feature>
<feature type="transmembrane region" description="Helical" evidence="1">
    <location>
        <begin position="97"/>
        <end position="119"/>
    </location>
</feature>
<dbReference type="Proteomes" id="UP001055429">
    <property type="component" value="Chromosome"/>
</dbReference>
<keyword evidence="1" id="KW-1133">Transmembrane helix</keyword>